<comment type="caution">
    <text evidence="1">The sequence shown here is derived from an EMBL/GenBank/DDBJ whole genome shotgun (WGS) entry which is preliminary data.</text>
</comment>
<evidence type="ECO:0000313" key="1">
    <source>
        <dbReference type="EMBL" id="GBM56971.1"/>
    </source>
</evidence>
<sequence length="55" mass="5985">SDNDGVASDCSTLLSELPHHTSRWLLDPSNLTAPTVQQQIPKLAFLPIGSLNRTQ</sequence>
<proteinExistence type="predicted"/>
<dbReference type="AlphaFoldDB" id="A0A4Y2GVL8"/>
<evidence type="ECO:0000313" key="2">
    <source>
        <dbReference type="Proteomes" id="UP000499080"/>
    </source>
</evidence>
<feature type="non-terminal residue" evidence="1">
    <location>
        <position position="1"/>
    </location>
</feature>
<keyword evidence="2" id="KW-1185">Reference proteome</keyword>
<gene>
    <name evidence="1" type="ORF">AVEN_25536_1</name>
</gene>
<reference evidence="1 2" key="1">
    <citation type="journal article" date="2019" name="Sci. Rep.">
        <title>Orb-weaving spider Araneus ventricosus genome elucidates the spidroin gene catalogue.</title>
        <authorList>
            <person name="Kono N."/>
            <person name="Nakamura H."/>
            <person name="Ohtoshi R."/>
            <person name="Moran D.A.P."/>
            <person name="Shinohara A."/>
            <person name="Yoshida Y."/>
            <person name="Fujiwara M."/>
            <person name="Mori M."/>
            <person name="Tomita M."/>
            <person name="Arakawa K."/>
        </authorList>
    </citation>
    <scope>NUCLEOTIDE SEQUENCE [LARGE SCALE GENOMIC DNA]</scope>
</reference>
<protein>
    <submittedName>
        <fullName evidence="1">Uncharacterized protein</fullName>
    </submittedName>
</protein>
<organism evidence="1 2">
    <name type="scientific">Araneus ventricosus</name>
    <name type="common">Orbweaver spider</name>
    <name type="synonym">Epeira ventricosa</name>
    <dbReference type="NCBI Taxonomy" id="182803"/>
    <lineage>
        <taxon>Eukaryota</taxon>
        <taxon>Metazoa</taxon>
        <taxon>Ecdysozoa</taxon>
        <taxon>Arthropoda</taxon>
        <taxon>Chelicerata</taxon>
        <taxon>Arachnida</taxon>
        <taxon>Araneae</taxon>
        <taxon>Araneomorphae</taxon>
        <taxon>Entelegynae</taxon>
        <taxon>Araneoidea</taxon>
        <taxon>Araneidae</taxon>
        <taxon>Araneus</taxon>
    </lineage>
</organism>
<dbReference type="EMBL" id="BGPR01179178">
    <property type="protein sequence ID" value="GBM56971.1"/>
    <property type="molecule type" value="Genomic_DNA"/>
</dbReference>
<accession>A0A4Y2GVL8</accession>
<dbReference type="Proteomes" id="UP000499080">
    <property type="component" value="Unassembled WGS sequence"/>
</dbReference>
<name>A0A4Y2GVL8_ARAVE</name>